<dbReference type="Gene3D" id="6.10.340.10">
    <property type="match status" value="1"/>
</dbReference>
<dbReference type="SMART" id="SM00304">
    <property type="entry name" value="HAMP"/>
    <property type="match status" value="1"/>
</dbReference>
<feature type="domain" description="HAMP" evidence="9">
    <location>
        <begin position="180"/>
        <end position="233"/>
    </location>
</feature>
<comment type="subcellular location">
    <subcellularLocation>
        <location evidence="2">Membrane</location>
    </subcellularLocation>
</comment>
<evidence type="ECO:0000256" key="3">
    <source>
        <dbReference type="ARBA" id="ARBA00012438"/>
    </source>
</evidence>
<keyword evidence="11" id="KW-1185">Reference proteome</keyword>
<dbReference type="InterPro" id="IPR004358">
    <property type="entry name" value="Sig_transdc_His_kin-like_C"/>
</dbReference>
<dbReference type="OrthoDB" id="9810447at2"/>
<evidence type="ECO:0000256" key="2">
    <source>
        <dbReference type="ARBA" id="ARBA00004370"/>
    </source>
</evidence>
<sequence length="496" mass="55510">MLRRNTPIQQKLMKVIMLTSGAVLLLTCSSFFAYEFVTFRQSSMRELSTLGEIIATNSTAALAFDDSTAANEILSALKAERHIVAAGVYDADGKLFSYYRASRNQTPFPTVPEADGYQFAAAYFGGYQPIVQGDKRLGTLYLKSDTGAMYERLKLYGTIALLVVALSFLLAYLLSRNLQHGITTPILALTETAKAVSDRHDYSVRAVKQVDNEVGVLTDAFNHMLTRIQEQNLALNESSAKIVAFNQRLEQRVAERTAELEASNKELESFSYSVSHDLRAPIRSIHGYGNILKEEYASVFDAEALRLIQTILRNSKRMGQLIDDLLAFSRLGRKELMRFDVSVQDIVQIIVEEQKSIEGDRPLEIKIEKLPNAFADLTTLRQVWINLVSNALKYSRDRERSIVEIGSFEKDGALIYYIKDNGAGFDMKYYDKLFGVFQRLHSQKEFEGTGVGLAIVQRIIAKHGGKIWAEAKLNEGATFYFTLSGMSSSAVAVNEN</sequence>
<reference evidence="10 11" key="1">
    <citation type="submission" date="2016-11" db="EMBL/GenBank/DDBJ databases">
        <authorList>
            <person name="Jaros S."/>
            <person name="Januszkiewicz K."/>
            <person name="Wedrychowicz H."/>
        </authorList>
    </citation>
    <scope>NUCLEOTIDE SEQUENCE [LARGE SCALE GENOMIC DNA]</scope>
    <source>
        <strain evidence="10 11">DSM 24574</strain>
    </source>
</reference>
<dbReference type="GO" id="GO:0030295">
    <property type="term" value="F:protein kinase activator activity"/>
    <property type="evidence" value="ECO:0007669"/>
    <property type="project" value="TreeGrafter"/>
</dbReference>
<dbReference type="Pfam" id="PF00672">
    <property type="entry name" value="HAMP"/>
    <property type="match status" value="1"/>
</dbReference>
<dbReference type="SUPFAM" id="SSF47384">
    <property type="entry name" value="Homodimeric domain of signal transducing histidine kinase"/>
    <property type="match status" value="1"/>
</dbReference>
<proteinExistence type="predicted"/>
<dbReference type="InterPro" id="IPR036097">
    <property type="entry name" value="HisK_dim/P_sf"/>
</dbReference>
<dbReference type="EMBL" id="FQWQ01000001">
    <property type="protein sequence ID" value="SHG77568.1"/>
    <property type="molecule type" value="Genomic_DNA"/>
</dbReference>
<evidence type="ECO:0000313" key="10">
    <source>
        <dbReference type="EMBL" id="SHG77568.1"/>
    </source>
</evidence>
<evidence type="ECO:0000256" key="7">
    <source>
        <dbReference type="SAM" id="Phobius"/>
    </source>
</evidence>
<evidence type="ECO:0000256" key="1">
    <source>
        <dbReference type="ARBA" id="ARBA00000085"/>
    </source>
</evidence>
<dbReference type="FunFam" id="1.10.287.130:FF:000070">
    <property type="entry name" value="Histidine kinase sensor protein"/>
    <property type="match status" value="1"/>
</dbReference>
<dbReference type="Gene3D" id="1.10.287.130">
    <property type="match status" value="1"/>
</dbReference>
<dbReference type="InterPro" id="IPR003661">
    <property type="entry name" value="HisK_dim/P_dom"/>
</dbReference>
<feature type="transmembrane region" description="Helical" evidence="7">
    <location>
        <begin position="12"/>
        <end position="34"/>
    </location>
</feature>
<dbReference type="InterPro" id="IPR033417">
    <property type="entry name" value="CHASE8"/>
</dbReference>
<evidence type="ECO:0000256" key="6">
    <source>
        <dbReference type="ARBA" id="ARBA00022777"/>
    </source>
</evidence>
<keyword evidence="7" id="KW-0472">Membrane</keyword>
<dbReference type="GO" id="GO:0000156">
    <property type="term" value="F:phosphorelay response regulator activity"/>
    <property type="evidence" value="ECO:0007669"/>
    <property type="project" value="TreeGrafter"/>
</dbReference>
<dbReference type="AlphaFoldDB" id="A0A1M5MJV9"/>
<dbReference type="RefSeq" id="WP_143164822.1">
    <property type="nucleotide sequence ID" value="NZ_FQWQ01000001.1"/>
</dbReference>
<dbReference type="GO" id="GO:0007234">
    <property type="term" value="P:osmosensory signaling via phosphorelay pathway"/>
    <property type="evidence" value="ECO:0007669"/>
    <property type="project" value="TreeGrafter"/>
</dbReference>
<dbReference type="SUPFAM" id="SSF158472">
    <property type="entry name" value="HAMP domain-like"/>
    <property type="match status" value="1"/>
</dbReference>
<dbReference type="Pfam" id="PF00512">
    <property type="entry name" value="HisKA"/>
    <property type="match status" value="1"/>
</dbReference>
<dbReference type="Proteomes" id="UP000184212">
    <property type="component" value="Unassembled WGS sequence"/>
</dbReference>
<feature type="transmembrane region" description="Helical" evidence="7">
    <location>
        <begin position="155"/>
        <end position="174"/>
    </location>
</feature>
<keyword evidence="7" id="KW-0812">Transmembrane</keyword>
<dbReference type="FunFam" id="3.30.565.10:FF:000006">
    <property type="entry name" value="Sensor histidine kinase WalK"/>
    <property type="match status" value="1"/>
</dbReference>
<keyword evidence="4" id="KW-0597">Phosphoprotein</keyword>
<name>A0A1M5MJV9_9BACT</name>
<gene>
    <name evidence="10" type="ORF">SAMN04488109_1782</name>
</gene>
<dbReference type="PROSITE" id="PS50109">
    <property type="entry name" value="HIS_KIN"/>
    <property type="match status" value="1"/>
</dbReference>
<dbReference type="PANTHER" id="PTHR42878">
    <property type="entry name" value="TWO-COMPONENT HISTIDINE KINASE"/>
    <property type="match status" value="1"/>
</dbReference>
<dbReference type="STRING" id="947013.SAMN04488109_1782"/>
<keyword evidence="7" id="KW-1133">Transmembrane helix</keyword>
<organism evidence="10 11">
    <name type="scientific">Chryseolinea serpens</name>
    <dbReference type="NCBI Taxonomy" id="947013"/>
    <lineage>
        <taxon>Bacteria</taxon>
        <taxon>Pseudomonadati</taxon>
        <taxon>Bacteroidota</taxon>
        <taxon>Cytophagia</taxon>
        <taxon>Cytophagales</taxon>
        <taxon>Fulvivirgaceae</taxon>
        <taxon>Chryseolinea</taxon>
    </lineage>
</organism>
<dbReference type="Pfam" id="PF02518">
    <property type="entry name" value="HATPase_c"/>
    <property type="match status" value="1"/>
</dbReference>
<evidence type="ECO:0000256" key="5">
    <source>
        <dbReference type="ARBA" id="ARBA00022679"/>
    </source>
</evidence>
<dbReference type="SUPFAM" id="SSF55874">
    <property type="entry name" value="ATPase domain of HSP90 chaperone/DNA topoisomerase II/histidine kinase"/>
    <property type="match status" value="1"/>
</dbReference>
<evidence type="ECO:0000256" key="4">
    <source>
        <dbReference type="ARBA" id="ARBA00022553"/>
    </source>
</evidence>
<keyword evidence="5" id="KW-0808">Transferase</keyword>
<evidence type="ECO:0000313" key="11">
    <source>
        <dbReference type="Proteomes" id="UP000184212"/>
    </source>
</evidence>
<protein>
    <recommendedName>
        <fullName evidence="3">histidine kinase</fullName>
        <ecNumber evidence="3">2.7.13.3</ecNumber>
    </recommendedName>
</protein>
<dbReference type="EC" id="2.7.13.3" evidence="3"/>
<dbReference type="GO" id="GO:0016020">
    <property type="term" value="C:membrane"/>
    <property type="evidence" value="ECO:0007669"/>
    <property type="project" value="UniProtKB-SubCell"/>
</dbReference>
<dbReference type="InterPro" id="IPR003594">
    <property type="entry name" value="HATPase_dom"/>
</dbReference>
<evidence type="ECO:0000259" key="8">
    <source>
        <dbReference type="PROSITE" id="PS50109"/>
    </source>
</evidence>
<dbReference type="GO" id="GO:0000155">
    <property type="term" value="F:phosphorelay sensor kinase activity"/>
    <property type="evidence" value="ECO:0007669"/>
    <property type="project" value="InterPro"/>
</dbReference>
<dbReference type="InterPro" id="IPR003660">
    <property type="entry name" value="HAMP_dom"/>
</dbReference>
<dbReference type="PRINTS" id="PR00344">
    <property type="entry name" value="BCTRLSENSOR"/>
</dbReference>
<dbReference type="Gene3D" id="3.30.565.10">
    <property type="entry name" value="Histidine kinase-like ATPase, C-terminal domain"/>
    <property type="match status" value="1"/>
</dbReference>
<dbReference type="SMART" id="SM00387">
    <property type="entry name" value="HATPase_c"/>
    <property type="match status" value="1"/>
</dbReference>
<evidence type="ECO:0000259" key="9">
    <source>
        <dbReference type="PROSITE" id="PS50885"/>
    </source>
</evidence>
<dbReference type="SMART" id="SM00388">
    <property type="entry name" value="HisKA"/>
    <property type="match status" value="1"/>
</dbReference>
<accession>A0A1M5MJV9</accession>
<dbReference type="CDD" id="cd06225">
    <property type="entry name" value="HAMP"/>
    <property type="match status" value="1"/>
</dbReference>
<dbReference type="CDD" id="cd00082">
    <property type="entry name" value="HisKA"/>
    <property type="match status" value="1"/>
</dbReference>
<dbReference type="InterPro" id="IPR036890">
    <property type="entry name" value="HATPase_C_sf"/>
</dbReference>
<dbReference type="InterPro" id="IPR050351">
    <property type="entry name" value="BphY/WalK/GraS-like"/>
</dbReference>
<dbReference type="PROSITE" id="PS50885">
    <property type="entry name" value="HAMP"/>
    <property type="match status" value="1"/>
</dbReference>
<feature type="domain" description="Histidine kinase" evidence="8">
    <location>
        <begin position="273"/>
        <end position="487"/>
    </location>
</feature>
<dbReference type="PANTHER" id="PTHR42878:SF15">
    <property type="entry name" value="BACTERIOPHYTOCHROME"/>
    <property type="match status" value="1"/>
</dbReference>
<keyword evidence="6" id="KW-0418">Kinase</keyword>
<dbReference type="Pfam" id="PF17152">
    <property type="entry name" value="CHASE8"/>
    <property type="match status" value="1"/>
</dbReference>
<comment type="catalytic activity">
    <reaction evidence="1">
        <text>ATP + protein L-histidine = ADP + protein N-phospho-L-histidine.</text>
        <dbReference type="EC" id="2.7.13.3"/>
    </reaction>
</comment>
<dbReference type="InterPro" id="IPR005467">
    <property type="entry name" value="His_kinase_dom"/>
</dbReference>